<dbReference type="GO" id="GO:0009791">
    <property type="term" value="P:post-embryonic development"/>
    <property type="evidence" value="ECO:0007669"/>
    <property type="project" value="UniProtKB-ARBA"/>
</dbReference>
<gene>
    <name evidence="22" type="ORF">BT93_L3932</name>
</gene>
<evidence type="ECO:0000256" key="12">
    <source>
        <dbReference type="ARBA" id="ARBA00022840"/>
    </source>
</evidence>
<accession>A0A8T0CGR0</accession>
<dbReference type="InterPro" id="IPR050647">
    <property type="entry name" value="Plant_LRR-RLKs"/>
</dbReference>
<dbReference type="GO" id="GO:0016020">
    <property type="term" value="C:membrane"/>
    <property type="evidence" value="ECO:0007669"/>
    <property type="project" value="UniProtKB-SubCell"/>
</dbReference>
<organism evidence="22 23">
    <name type="scientific">Corymbia citriodora subsp. variegata</name>
    <dbReference type="NCBI Taxonomy" id="360336"/>
    <lineage>
        <taxon>Eukaryota</taxon>
        <taxon>Viridiplantae</taxon>
        <taxon>Streptophyta</taxon>
        <taxon>Embryophyta</taxon>
        <taxon>Tracheophyta</taxon>
        <taxon>Spermatophyta</taxon>
        <taxon>Magnoliopsida</taxon>
        <taxon>eudicotyledons</taxon>
        <taxon>Gunneridae</taxon>
        <taxon>Pentapetalae</taxon>
        <taxon>rosids</taxon>
        <taxon>malvids</taxon>
        <taxon>Myrtales</taxon>
        <taxon>Myrtaceae</taxon>
        <taxon>Myrtoideae</taxon>
        <taxon>Eucalypteae</taxon>
        <taxon>Corymbia</taxon>
    </lineage>
</organism>
<dbReference type="PANTHER" id="PTHR48056">
    <property type="entry name" value="LRR RECEPTOR-LIKE SERINE/THREONINE-PROTEIN KINASE-RELATED"/>
    <property type="match status" value="1"/>
</dbReference>
<comment type="catalytic activity">
    <reaction evidence="17">
        <text>L-threonyl-[protein] + ATP = O-phospho-L-threonyl-[protein] + ADP + H(+)</text>
        <dbReference type="Rhea" id="RHEA:46608"/>
        <dbReference type="Rhea" id="RHEA-COMP:11060"/>
        <dbReference type="Rhea" id="RHEA-COMP:11605"/>
        <dbReference type="ChEBI" id="CHEBI:15378"/>
        <dbReference type="ChEBI" id="CHEBI:30013"/>
        <dbReference type="ChEBI" id="CHEBI:30616"/>
        <dbReference type="ChEBI" id="CHEBI:61977"/>
        <dbReference type="ChEBI" id="CHEBI:456216"/>
        <dbReference type="EC" id="2.7.11.1"/>
    </reaction>
</comment>
<dbReference type="PANTHER" id="PTHR48056:SF42">
    <property type="entry name" value="MDIS1-INTERACTING RECEPTOR LIKE KINASE 2-LIKE"/>
    <property type="match status" value="1"/>
</dbReference>
<dbReference type="InterPro" id="IPR000719">
    <property type="entry name" value="Prot_kinase_dom"/>
</dbReference>
<dbReference type="SMART" id="SM00369">
    <property type="entry name" value="LRR_TYP"/>
    <property type="match status" value="6"/>
</dbReference>
<evidence type="ECO:0000256" key="14">
    <source>
        <dbReference type="ARBA" id="ARBA00023136"/>
    </source>
</evidence>
<evidence type="ECO:0000256" key="18">
    <source>
        <dbReference type="ARBA" id="ARBA00048679"/>
    </source>
</evidence>
<keyword evidence="13 20" id="KW-1133">Transmembrane helix</keyword>
<feature type="domain" description="Protein kinase" evidence="21">
    <location>
        <begin position="609"/>
        <end position="882"/>
    </location>
</feature>
<dbReference type="AlphaFoldDB" id="A0A8T0CGR0"/>
<evidence type="ECO:0000256" key="10">
    <source>
        <dbReference type="ARBA" id="ARBA00022741"/>
    </source>
</evidence>
<comment type="caution">
    <text evidence="22">The sequence shown here is derived from an EMBL/GenBank/DDBJ whole genome shotgun (WGS) entry which is preliminary data.</text>
</comment>
<evidence type="ECO:0000259" key="21">
    <source>
        <dbReference type="PROSITE" id="PS50011"/>
    </source>
</evidence>
<evidence type="ECO:0000256" key="20">
    <source>
        <dbReference type="SAM" id="Phobius"/>
    </source>
</evidence>
<evidence type="ECO:0000256" key="6">
    <source>
        <dbReference type="ARBA" id="ARBA00022679"/>
    </source>
</evidence>
<evidence type="ECO:0000256" key="4">
    <source>
        <dbReference type="ARBA" id="ARBA00022553"/>
    </source>
</evidence>
<dbReference type="PROSITE" id="PS00107">
    <property type="entry name" value="PROTEIN_KINASE_ATP"/>
    <property type="match status" value="1"/>
</dbReference>
<evidence type="ECO:0000256" key="11">
    <source>
        <dbReference type="ARBA" id="ARBA00022777"/>
    </source>
</evidence>
<evidence type="ECO:0000313" key="23">
    <source>
        <dbReference type="Proteomes" id="UP000806378"/>
    </source>
</evidence>
<dbReference type="PRINTS" id="PR00019">
    <property type="entry name" value="LEURICHRPT"/>
</dbReference>
<dbReference type="EMBL" id="MU092192">
    <property type="protein sequence ID" value="KAF7846663.1"/>
    <property type="molecule type" value="Genomic_DNA"/>
</dbReference>
<keyword evidence="23" id="KW-1185">Reference proteome</keyword>
<dbReference type="Gene3D" id="3.80.10.10">
    <property type="entry name" value="Ribonuclease Inhibitor"/>
    <property type="match status" value="3"/>
</dbReference>
<dbReference type="GO" id="GO:0033612">
    <property type="term" value="F:receptor serine/threonine kinase binding"/>
    <property type="evidence" value="ECO:0007669"/>
    <property type="project" value="TreeGrafter"/>
</dbReference>
<dbReference type="FunFam" id="3.30.200.20:FF:000309">
    <property type="entry name" value="Leucine-rich repeat receptor protein kinase MSP1"/>
    <property type="match status" value="1"/>
</dbReference>
<evidence type="ECO:0000256" key="15">
    <source>
        <dbReference type="ARBA" id="ARBA00023170"/>
    </source>
</evidence>
<evidence type="ECO:0000256" key="19">
    <source>
        <dbReference type="PROSITE-ProRule" id="PRU10141"/>
    </source>
</evidence>
<dbReference type="GO" id="GO:0004674">
    <property type="term" value="F:protein serine/threonine kinase activity"/>
    <property type="evidence" value="ECO:0007669"/>
    <property type="project" value="UniProtKB-KW"/>
</dbReference>
<dbReference type="EC" id="2.7.11.1" evidence="2"/>
<evidence type="ECO:0000256" key="17">
    <source>
        <dbReference type="ARBA" id="ARBA00047899"/>
    </source>
</evidence>
<evidence type="ECO:0000256" key="5">
    <source>
        <dbReference type="ARBA" id="ARBA00022614"/>
    </source>
</evidence>
<dbReference type="InterPro" id="IPR008266">
    <property type="entry name" value="Tyr_kinase_AS"/>
</dbReference>
<dbReference type="InterPro" id="IPR001611">
    <property type="entry name" value="Leu-rich_rpt"/>
</dbReference>
<sequence length="984" mass="108332">MGLNPLASPCRWFGISCNAEGRVMKIHLPHASLGGNLTGLEFSSFGSLVSLNLSRCNLSGPIPPQIGSLSKLTHLNLSRNVLSGHLPPTLSNLTRLSLLYLGNNLISGELDPHFFSNWTKLRFLELHNNNFTGRIPSEIGLLTNLIELAICNNLLNGSIPYEIANLKHLDALALFGNHLTGPIPASVGNLTRLTMLYLHQNHLSGPIPQEIARCTKLVELLLHYNNLSGSVPRELAEFSFLKVLHLSINSLSGPLPQVCRESPLQVFTATFNSFSGPMPGSLRNCMTLVRVRLESNFLSGYLDRDFGIYPNLNYLDLSYNKLRGVLSPSWGSCVKLTLLKVAGNEIGGTIPNELGKLSVLGMLNLSSNHITGSIPGSIPPQLGKLLRLEDLDLSSNELGGPIPEQLWKCSKLQNLVLAMNDFNGSISPLIGDLGLQGSLNLSHNHLTGNIPPQIADLAVEHLDLSHNELSGKIPPSFARMTSLTSVDFSYNELEGPIPDGKVFLHSAPTAFSNNKNMCGPVRGFRPCNAKVSESTVQKKSHKLWIILGVSLSVVLVLIVILLGKFIQSRRRTKSASTRMARLNSRNVFSVLNYDGKVVYEDIVKATEGFNDKYCIGEGGTGRVYRALLPTGHVLAIKKIRSSEGDEIEQTTASFINEIRLLTAIRHRNIIKFYGFCSSGPHKFLVYDLIERGSLASILNDNGKAARLYWRRRVEIVRDIARALCYMHNDCMPPIIHQDISSQNILLNREGEAFLSDFSISRILKPNSSNWTAVAGTCGYVAPELAYTMSLTEKCDVYSFGILTLQVMMGKHPAELSFLCSEQSMELEDLLDARLPPPADRITMNEVKEIVKQACSFIDVDPNCRPTMREVSRREDPAHHIGYVEMEKMSKEALVPLMMLVLWLMVVPPKVVACPSDGGACQDCIVDQLNCGCPLCRPVLHCMGQCLWGGSSRAKCMRRCNCNSGKLKLSDCKKCMSKCKCSCMA</sequence>
<comment type="catalytic activity">
    <reaction evidence="18">
        <text>L-seryl-[protein] + ATP = O-phospho-L-seryl-[protein] + ADP + H(+)</text>
        <dbReference type="Rhea" id="RHEA:17989"/>
        <dbReference type="Rhea" id="RHEA-COMP:9863"/>
        <dbReference type="Rhea" id="RHEA-COMP:11604"/>
        <dbReference type="ChEBI" id="CHEBI:15378"/>
        <dbReference type="ChEBI" id="CHEBI:29999"/>
        <dbReference type="ChEBI" id="CHEBI:30616"/>
        <dbReference type="ChEBI" id="CHEBI:83421"/>
        <dbReference type="ChEBI" id="CHEBI:456216"/>
        <dbReference type="EC" id="2.7.11.1"/>
    </reaction>
</comment>
<dbReference type="FunFam" id="3.80.10.10:FF:000400">
    <property type="entry name" value="Nuclear pore complex protein NUP107"/>
    <property type="match status" value="1"/>
</dbReference>
<dbReference type="Proteomes" id="UP000806378">
    <property type="component" value="Unassembled WGS sequence"/>
</dbReference>
<keyword evidence="8" id="KW-0732">Signal</keyword>
<keyword evidence="11" id="KW-0418">Kinase</keyword>
<dbReference type="SUPFAM" id="SSF56112">
    <property type="entry name" value="Protein kinase-like (PK-like)"/>
    <property type="match status" value="1"/>
</dbReference>
<dbReference type="Gramene" id="rna-gnl|WGS:JABURB|Cocit.L3932.1">
    <property type="protein sequence ID" value="cds-KAF7846663.1"/>
    <property type="gene ID" value="gene-BT93_L3932"/>
</dbReference>
<dbReference type="Pfam" id="PF00560">
    <property type="entry name" value="LRR_1"/>
    <property type="match status" value="9"/>
</dbReference>
<protein>
    <recommendedName>
        <fullName evidence="2">non-specific serine/threonine protein kinase</fullName>
        <ecNumber evidence="2">2.7.11.1</ecNumber>
    </recommendedName>
</protein>
<dbReference type="InterPro" id="IPR011009">
    <property type="entry name" value="Kinase-like_dom_sf"/>
</dbReference>
<evidence type="ECO:0000256" key="9">
    <source>
        <dbReference type="ARBA" id="ARBA00022737"/>
    </source>
</evidence>
<evidence type="ECO:0000256" key="8">
    <source>
        <dbReference type="ARBA" id="ARBA00022729"/>
    </source>
</evidence>
<keyword evidence="16" id="KW-0325">Glycoprotein</keyword>
<keyword evidence="9" id="KW-0677">Repeat</keyword>
<evidence type="ECO:0000256" key="3">
    <source>
        <dbReference type="ARBA" id="ARBA00022527"/>
    </source>
</evidence>
<dbReference type="OrthoDB" id="676979at2759"/>
<keyword evidence="5" id="KW-0433">Leucine-rich repeat</keyword>
<name>A0A8T0CGR0_CORYI</name>
<evidence type="ECO:0000256" key="1">
    <source>
        <dbReference type="ARBA" id="ARBA00004479"/>
    </source>
</evidence>
<evidence type="ECO:0000256" key="7">
    <source>
        <dbReference type="ARBA" id="ARBA00022692"/>
    </source>
</evidence>
<dbReference type="FunFam" id="3.80.10.10:FF:000719">
    <property type="entry name" value="MDIS1-interacting receptor like kinase 2 isoform A"/>
    <property type="match status" value="1"/>
</dbReference>
<keyword evidence="15" id="KW-0675">Receptor</keyword>
<dbReference type="SUPFAM" id="SSF52058">
    <property type="entry name" value="L domain-like"/>
    <property type="match status" value="2"/>
</dbReference>
<keyword evidence="4" id="KW-0597">Phosphoprotein</keyword>
<dbReference type="InterPro" id="IPR017441">
    <property type="entry name" value="Protein_kinase_ATP_BS"/>
</dbReference>
<keyword evidence="14 20" id="KW-0472">Membrane</keyword>
<dbReference type="FunFam" id="3.80.10.10:FF:000233">
    <property type="entry name" value="Leucine-rich repeat receptor-like protein kinase TDR"/>
    <property type="match status" value="1"/>
</dbReference>
<feature type="transmembrane region" description="Helical" evidence="20">
    <location>
        <begin position="543"/>
        <end position="563"/>
    </location>
</feature>
<comment type="subcellular location">
    <subcellularLocation>
        <location evidence="1">Membrane</location>
        <topology evidence="1">Single-pass type I membrane protein</topology>
    </subcellularLocation>
</comment>
<dbReference type="Pfam" id="PF00069">
    <property type="entry name" value="Pkinase"/>
    <property type="match status" value="1"/>
</dbReference>
<evidence type="ECO:0000313" key="22">
    <source>
        <dbReference type="EMBL" id="KAF7846663.1"/>
    </source>
</evidence>
<keyword evidence="12 19" id="KW-0067">ATP-binding</keyword>
<keyword evidence="7 20" id="KW-0812">Transmembrane</keyword>
<feature type="binding site" evidence="19">
    <location>
        <position position="638"/>
    </location>
    <ligand>
        <name>ATP</name>
        <dbReference type="ChEBI" id="CHEBI:30616"/>
    </ligand>
</feature>
<evidence type="ECO:0000256" key="2">
    <source>
        <dbReference type="ARBA" id="ARBA00012513"/>
    </source>
</evidence>
<dbReference type="PROSITE" id="PS50011">
    <property type="entry name" value="PROTEIN_KINASE_DOM"/>
    <property type="match status" value="1"/>
</dbReference>
<keyword evidence="6" id="KW-0808">Transferase</keyword>
<evidence type="ECO:0000256" key="16">
    <source>
        <dbReference type="ARBA" id="ARBA00023180"/>
    </source>
</evidence>
<evidence type="ECO:0000256" key="13">
    <source>
        <dbReference type="ARBA" id="ARBA00022989"/>
    </source>
</evidence>
<dbReference type="Gene3D" id="3.30.200.20">
    <property type="entry name" value="Phosphorylase Kinase, domain 1"/>
    <property type="match status" value="1"/>
</dbReference>
<dbReference type="Gene3D" id="1.10.510.10">
    <property type="entry name" value="Transferase(Phosphotransferase) domain 1"/>
    <property type="match status" value="1"/>
</dbReference>
<keyword evidence="10 19" id="KW-0547">Nucleotide-binding</keyword>
<dbReference type="GO" id="GO:0005524">
    <property type="term" value="F:ATP binding"/>
    <property type="evidence" value="ECO:0007669"/>
    <property type="project" value="UniProtKB-UniRule"/>
</dbReference>
<keyword evidence="3" id="KW-0723">Serine/threonine-protein kinase</keyword>
<dbReference type="InterPro" id="IPR032675">
    <property type="entry name" value="LRR_dom_sf"/>
</dbReference>
<dbReference type="InterPro" id="IPR003591">
    <property type="entry name" value="Leu-rich_rpt_typical-subtyp"/>
</dbReference>
<dbReference type="PROSITE" id="PS00109">
    <property type="entry name" value="PROTEIN_KINASE_TYR"/>
    <property type="match status" value="1"/>
</dbReference>
<reference evidence="22" key="1">
    <citation type="submission" date="2020-05" db="EMBL/GenBank/DDBJ databases">
        <title>WGS assembly of Corymbia citriodora subspecies variegata.</title>
        <authorList>
            <person name="Barry K."/>
            <person name="Hundley H."/>
            <person name="Shu S."/>
            <person name="Jenkins J."/>
            <person name="Grimwood J."/>
            <person name="Baten A."/>
        </authorList>
    </citation>
    <scope>NUCLEOTIDE SEQUENCE</scope>
    <source>
        <strain evidence="22">CV2-018</strain>
    </source>
</reference>
<proteinExistence type="predicted"/>